<accession>A0A382X4U0</accession>
<proteinExistence type="predicted"/>
<feature type="non-terminal residue" evidence="2">
    <location>
        <position position="101"/>
    </location>
</feature>
<dbReference type="AlphaFoldDB" id="A0A382X4U0"/>
<evidence type="ECO:0000256" key="1">
    <source>
        <dbReference type="SAM" id="Phobius"/>
    </source>
</evidence>
<feature type="transmembrane region" description="Helical" evidence="1">
    <location>
        <begin position="82"/>
        <end position="100"/>
    </location>
</feature>
<name>A0A382X4U0_9ZZZZ</name>
<dbReference type="EMBL" id="UINC01164428">
    <property type="protein sequence ID" value="SVD65271.1"/>
    <property type="molecule type" value="Genomic_DNA"/>
</dbReference>
<keyword evidence="1" id="KW-1133">Transmembrane helix</keyword>
<sequence length="101" mass="11239">MITLPLRILSVHSYYKSLFLSLGGVGLLMVGFLWVGLMMDLTALENAMVGLTTKQVVGYEMAVLLGSDPMDEGVDKVFRTEMFVSFVQLIYSILILRLAFV</sequence>
<reference evidence="2" key="1">
    <citation type="submission" date="2018-05" db="EMBL/GenBank/DDBJ databases">
        <authorList>
            <person name="Lanie J.A."/>
            <person name="Ng W.-L."/>
            <person name="Kazmierczak K.M."/>
            <person name="Andrzejewski T.M."/>
            <person name="Davidsen T.M."/>
            <person name="Wayne K.J."/>
            <person name="Tettelin H."/>
            <person name="Glass J.I."/>
            <person name="Rusch D."/>
            <person name="Podicherti R."/>
            <person name="Tsui H.-C.T."/>
            <person name="Winkler M.E."/>
        </authorList>
    </citation>
    <scope>NUCLEOTIDE SEQUENCE</scope>
</reference>
<feature type="transmembrane region" description="Helical" evidence="1">
    <location>
        <begin position="18"/>
        <end position="39"/>
    </location>
</feature>
<gene>
    <name evidence="2" type="ORF">METZ01_LOCUS418125</name>
</gene>
<keyword evidence="1" id="KW-0472">Membrane</keyword>
<keyword evidence="1" id="KW-0812">Transmembrane</keyword>
<organism evidence="2">
    <name type="scientific">marine metagenome</name>
    <dbReference type="NCBI Taxonomy" id="408172"/>
    <lineage>
        <taxon>unclassified sequences</taxon>
        <taxon>metagenomes</taxon>
        <taxon>ecological metagenomes</taxon>
    </lineage>
</organism>
<protein>
    <submittedName>
        <fullName evidence="2">Uncharacterized protein</fullName>
    </submittedName>
</protein>
<evidence type="ECO:0000313" key="2">
    <source>
        <dbReference type="EMBL" id="SVD65271.1"/>
    </source>
</evidence>